<dbReference type="FunFam" id="3.40.850.10:FF:000021">
    <property type="entry name" value="kinesin-like protein KIF16B isoform X1"/>
    <property type="match status" value="1"/>
</dbReference>
<sequence>MTSVKVAVRVRPINQREHDLDSKFIIQMAGKKTTITNLKIPEHSQEGDSGRELMRHKEFTFDFSFWSVLKTDPHFASQEQVFHCLGADVVTSAYDGYNACVFAYGQTGTGKSYTMMGNPNDVGLIPRICESLFSKMTDEDTNYRTEVSYLEIYNEKVRDLLKQQSPNKEMHSLRVREHPIEGPYVQDLSKHVVNDFSDIEELMNSGNSVRTTASTSMNDVSSRSHAIFTIVFTQAKFSDDMPCEMSSKIHLVDLAGSERADATRAKGQRVKEGASIGKSLVPPGNVISVLADISTNKHEKKNFIPYRDSVLTWLLKDSLGGNSRTIMIATISPADVNYDENLSTLRCANRAKNIINRPTVNEDPNVRLIRGRRRYQD</sequence>
<dbReference type="RefSeq" id="XP_022333944.1">
    <property type="nucleotide sequence ID" value="XM_022478236.1"/>
</dbReference>
<dbReference type="Pfam" id="PF00225">
    <property type="entry name" value="Kinesin"/>
    <property type="match status" value="1"/>
</dbReference>
<dbReference type="PRINTS" id="PR00380">
    <property type="entry name" value="KINESINHEAVY"/>
</dbReference>
<dbReference type="CDD" id="cd01365">
    <property type="entry name" value="KISc_KIF1A_KIF1B"/>
    <property type="match status" value="1"/>
</dbReference>
<evidence type="ECO:0000313" key="8">
    <source>
        <dbReference type="Proteomes" id="UP000694844"/>
    </source>
</evidence>
<evidence type="ECO:0000259" key="7">
    <source>
        <dbReference type="PROSITE" id="PS50067"/>
    </source>
</evidence>
<dbReference type="GO" id="GO:0007018">
    <property type="term" value="P:microtubule-based movement"/>
    <property type="evidence" value="ECO:0007669"/>
    <property type="project" value="InterPro"/>
</dbReference>
<dbReference type="PANTHER" id="PTHR47117">
    <property type="entry name" value="STAR-RELATED LIPID TRANSFER PROTEIN 9"/>
    <property type="match status" value="1"/>
</dbReference>
<evidence type="ECO:0000256" key="3">
    <source>
        <dbReference type="ARBA" id="ARBA00023054"/>
    </source>
</evidence>
<dbReference type="OrthoDB" id="3176171at2759"/>
<evidence type="ECO:0000256" key="1">
    <source>
        <dbReference type="ARBA" id="ARBA00022741"/>
    </source>
</evidence>
<dbReference type="PROSITE" id="PS00411">
    <property type="entry name" value="KINESIN_MOTOR_1"/>
    <property type="match status" value="1"/>
</dbReference>
<dbReference type="RefSeq" id="XP_022333943.1">
    <property type="nucleotide sequence ID" value="XM_022478235.1"/>
</dbReference>
<dbReference type="PANTHER" id="PTHR47117:SF6">
    <property type="entry name" value="KINESIN-LIKE PROTEIN KIF16B"/>
    <property type="match status" value="1"/>
</dbReference>
<dbReference type="AlphaFoldDB" id="A0A8B8E2C6"/>
<dbReference type="GO" id="GO:0005524">
    <property type="term" value="F:ATP binding"/>
    <property type="evidence" value="ECO:0007669"/>
    <property type="project" value="UniProtKB-UniRule"/>
</dbReference>
<dbReference type="InterPro" id="IPR036961">
    <property type="entry name" value="Kinesin_motor_dom_sf"/>
</dbReference>
<dbReference type="InterPro" id="IPR027417">
    <property type="entry name" value="P-loop_NTPase"/>
</dbReference>
<feature type="domain" description="Kinesin motor" evidence="7">
    <location>
        <begin position="3"/>
        <end position="354"/>
    </location>
</feature>
<evidence type="ECO:0000256" key="4">
    <source>
        <dbReference type="ARBA" id="ARBA00023175"/>
    </source>
</evidence>
<organism evidence="8 9">
    <name type="scientific">Crassostrea virginica</name>
    <name type="common">Eastern oyster</name>
    <dbReference type="NCBI Taxonomy" id="6565"/>
    <lineage>
        <taxon>Eukaryota</taxon>
        <taxon>Metazoa</taxon>
        <taxon>Spiralia</taxon>
        <taxon>Lophotrochozoa</taxon>
        <taxon>Mollusca</taxon>
        <taxon>Bivalvia</taxon>
        <taxon>Autobranchia</taxon>
        <taxon>Pteriomorphia</taxon>
        <taxon>Ostreida</taxon>
        <taxon>Ostreoidea</taxon>
        <taxon>Ostreidae</taxon>
        <taxon>Crassostrea</taxon>
    </lineage>
</organism>
<dbReference type="GO" id="GO:0005874">
    <property type="term" value="C:microtubule"/>
    <property type="evidence" value="ECO:0007669"/>
    <property type="project" value="UniProtKB-KW"/>
</dbReference>
<dbReference type="InterPro" id="IPR001752">
    <property type="entry name" value="Kinesin_motor_dom"/>
</dbReference>
<evidence type="ECO:0000256" key="5">
    <source>
        <dbReference type="PROSITE-ProRule" id="PRU00283"/>
    </source>
</evidence>
<accession>A0A8B8E2C6</accession>
<name>A0A8B8E2C6_CRAVI</name>
<dbReference type="Gene3D" id="3.40.850.10">
    <property type="entry name" value="Kinesin motor domain"/>
    <property type="match status" value="1"/>
</dbReference>
<protein>
    <recommendedName>
        <fullName evidence="6">Kinesin-like protein</fullName>
    </recommendedName>
</protein>
<reference evidence="9 10" key="1">
    <citation type="submission" date="2025-04" db="UniProtKB">
        <authorList>
            <consortium name="RefSeq"/>
        </authorList>
    </citation>
    <scope>IDENTIFICATION</scope>
    <source>
        <tissue evidence="9 10">Whole sample</tissue>
    </source>
</reference>
<evidence type="ECO:0000313" key="10">
    <source>
        <dbReference type="RefSeq" id="XP_022333944.1"/>
    </source>
</evidence>
<feature type="binding site" evidence="5">
    <location>
        <begin position="105"/>
        <end position="112"/>
    </location>
    <ligand>
        <name>ATP</name>
        <dbReference type="ChEBI" id="CHEBI:30616"/>
    </ligand>
</feature>
<keyword evidence="2 5" id="KW-0067">ATP-binding</keyword>
<keyword evidence="6" id="KW-0493">Microtubule</keyword>
<keyword evidence="3" id="KW-0175">Coiled coil</keyword>
<evidence type="ECO:0000313" key="9">
    <source>
        <dbReference type="RefSeq" id="XP_022333943.1"/>
    </source>
</evidence>
<dbReference type="PROSITE" id="PS50067">
    <property type="entry name" value="KINESIN_MOTOR_2"/>
    <property type="match status" value="1"/>
</dbReference>
<dbReference type="GO" id="GO:0003777">
    <property type="term" value="F:microtubule motor activity"/>
    <property type="evidence" value="ECO:0007669"/>
    <property type="project" value="InterPro"/>
</dbReference>
<dbReference type="GeneID" id="111130941"/>
<keyword evidence="4 5" id="KW-0505">Motor protein</keyword>
<dbReference type="SUPFAM" id="SSF52540">
    <property type="entry name" value="P-loop containing nucleoside triphosphate hydrolases"/>
    <property type="match status" value="1"/>
</dbReference>
<dbReference type="GO" id="GO:0008017">
    <property type="term" value="F:microtubule binding"/>
    <property type="evidence" value="ECO:0007669"/>
    <property type="project" value="InterPro"/>
</dbReference>
<keyword evidence="8" id="KW-1185">Reference proteome</keyword>
<gene>
    <name evidence="9 10" type="primary">LOC111130941</name>
</gene>
<evidence type="ECO:0000256" key="6">
    <source>
        <dbReference type="RuleBase" id="RU000394"/>
    </source>
</evidence>
<evidence type="ECO:0000256" key="2">
    <source>
        <dbReference type="ARBA" id="ARBA00022840"/>
    </source>
</evidence>
<dbReference type="InterPro" id="IPR019821">
    <property type="entry name" value="Kinesin_motor_CS"/>
</dbReference>
<keyword evidence="1 5" id="KW-0547">Nucleotide-binding</keyword>
<proteinExistence type="inferred from homology"/>
<dbReference type="Proteomes" id="UP000694844">
    <property type="component" value="Chromosome 4"/>
</dbReference>
<dbReference type="SMART" id="SM00129">
    <property type="entry name" value="KISc"/>
    <property type="match status" value="1"/>
</dbReference>
<comment type="similarity">
    <text evidence="5 6">Belongs to the TRAFAC class myosin-kinesin ATPase superfamily. Kinesin family.</text>
</comment>
<dbReference type="KEGG" id="cvn:111130941"/>